<protein>
    <recommendedName>
        <fullName evidence="3">Protein FAR1-RELATED SEQUENCE</fullName>
    </recommendedName>
</protein>
<accession>A0A5N6N8H8</accession>
<gene>
    <name evidence="1" type="ORF">E3N88_26179</name>
</gene>
<reference evidence="1 2" key="1">
    <citation type="submission" date="2019-05" db="EMBL/GenBank/DDBJ databases">
        <title>Mikania micrantha, genome provides insights into the molecular mechanism of rapid growth.</title>
        <authorList>
            <person name="Liu B."/>
        </authorList>
    </citation>
    <scope>NUCLEOTIDE SEQUENCE [LARGE SCALE GENOMIC DNA]</scope>
    <source>
        <strain evidence="1">NLD-2019</strain>
        <tissue evidence="1">Leaf</tissue>
    </source>
</reference>
<dbReference type="OrthoDB" id="10535954at2759"/>
<dbReference type="AlphaFoldDB" id="A0A5N6N8H8"/>
<organism evidence="1 2">
    <name type="scientific">Mikania micrantha</name>
    <name type="common">bitter vine</name>
    <dbReference type="NCBI Taxonomy" id="192012"/>
    <lineage>
        <taxon>Eukaryota</taxon>
        <taxon>Viridiplantae</taxon>
        <taxon>Streptophyta</taxon>
        <taxon>Embryophyta</taxon>
        <taxon>Tracheophyta</taxon>
        <taxon>Spermatophyta</taxon>
        <taxon>Magnoliopsida</taxon>
        <taxon>eudicotyledons</taxon>
        <taxon>Gunneridae</taxon>
        <taxon>Pentapetalae</taxon>
        <taxon>asterids</taxon>
        <taxon>campanulids</taxon>
        <taxon>Asterales</taxon>
        <taxon>Asteraceae</taxon>
        <taxon>Asteroideae</taxon>
        <taxon>Heliantheae alliance</taxon>
        <taxon>Eupatorieae</taxon>
        <taxon>Mikania</taxon>
    </lineage>
</organism>
<sequence>MEAGEKGKAHEEPIMVTMKAGDKGKAIVDFDENQNASMEVGEYGLRFRGVDENDMFAIRNRWVPAYFMEIQMCCLMKTTSRYKKVEKIPDEFIIRRWTKNLLPSNLFSSDKLLAGDNSEMSLKGNELMDLVTQCMDLLIGDVEEFDSFFEQIKDMKQNLFEKLKIEAGTRSRLSEIRNLVGDFDDSEVLFSAPEGIRNKGLVVKSVVLLDHMRQQLLKARKLSGSVVPVRSLFSMTLVIVL</sequence>
<proteinExistence type="predicted"/>
<comment type="caution">
    <text evidence="1">The sequence shown here is derived from an EMBL/GenBank/DDBJ whole genome shotgun (WGS) entry which is preliminary data.</text>
</comment>
<evidence type="ECO:0000313" key="2">
    <source>
        <dbReference type="Proteomes" id="UP000326396"/>
    </source>
</evidence>
<keyword evidence="2" id="KW-1185">Reference proteome</keyword>
<name>A0A5N6N8H8_9ASTR</name>
<evidence type="ECO:0000313" key="1">
    <source>
        <dbReference type="EMBL" id="KAD4386010.1"/>
    </source>
</evidence>
<dbReference type="Proteomes" id="UP000326396">
    <property type="component" value="Linkage Group LG3"/>
</dbReference>
<evidence type="ECO:0008006" key="3">
    <source>
        <dbReference type="Google" id="ProtNLM"/>
    </source>
</evidence>
<dbReference type="EMBL" id="SZYD01000013">
    <property type="protein sequence ID" value="KAD4386010.1"/>
    <property type="molecule type" value="Genomic_DNA"/>
</dbReference>